<comment type="caution">
    <text evidence="2">The sequence shown here is derived from an EMBL/GenBank/DDBJ whole genome shotgun (WGS) entry which is preliminary data.</text>
</comment>
<evidence type="ECO:0000313" key="3">
    <source>
        <dbReference type="Proteomes" id="UP001259982"/>
    </source>
</evidence>
<proteinExistence type="predicted"/>
<reference evidence="2 3" key="1">
    <citation type="submission" date="2023-09" db="EMBL/GenBank/DDBJ databases">
        <authorList>
            <person name="Rey-Velasco X."/>
        </authorList>
    </citation>
    <scope>NUCLEOTIDE SEQUENCE [LARGE SCALE GENOMIC DNA]</scope>
    <source>
        <strain evidence="2 3">P385</strain>
    </source>
</reference>
<feature type="region of interest" description="Disordered" evidence="1">
    <location>
        <begin position="19"/>
        <end position="46"/>
    </location>
</feature>
<dbReference type="RefSeq" id="WP_311660726.1">
    <property type="nucleotide sequence ID" value="NZ_JAVRHY010000040.1"/>
</dbReference>
<dbReference type="Proteomes" id="UP001259982">
    <property type="component" value="Unassembled WGS sequence"/>
</dbReference>
<accession>A0ABU3BBW6</accession>
<name>A0ABU3BBW6_9GAMM</name>
<feature type="non-terminal residue" evidence="2">
    <location>
        <position position="1"/>
    </location>
</feature>
<gene>
    <name evidence="2" type="ORF">RM531_15995</name>
</gene>
<sequence>CAPGTGALLQVEVLPEVGHDDRSEAQLREGDRAWGGSVERSCEPMDKNRIQGAAEQGEWARNHEALVTKAKRRRFGGCAVKECVLTRGDLALCLKGRR</sequence>
<evidence type="ECO:0000256" key="1">
    <source>
        <dbReference type="SAM" id="MobiDB-lite"/>
    </source>
</evidence>
<organism evidence="2 3">
    <name type="scientific">Spectribacter acetivorans</name>
    <dbReference type="NCBI Taxonomy" id="3075603"/>
    <lineage>
        <taxon>Bacteria</taxon>
        <taxon>Pseudomonadati</taxon>
        <taxon>Pseudomonadota</taxon>
        <taxon>Gammaproteobacteria</taxon>
        <taxon>Salinisphaerales</taxon>
        <taxon>Salinisphaeraceae</taxon>
        <taxon>Spectribacter</taxon>
    </lineage>
</organism>
<protein>
    <submittedName>
        <fullName evidence="2">Uncharacterized protein</fullName>
    </submittedName>
</protein>
<feature type="compositionally biased region" description="Basic and acidic residues" evidence="1">
    <location>
        <begin position="19"/>
        <end position="32"/>
    </location>
</feature>
<dbReference type="EMBL" id="JAVRHY010000040">
    <property type="protein sequence ID" value="MDT0619971.1"/>
    <property type="molecule type" value="Genomic_DNA"/>
</dbReference>
<evidence type="ECO:0000313" key="2">
    <source>
        <dbReference type="EMBL" id="MDT0619971.1"/>
    </source>
</evidence>
<keyword evidence="3" id="KW-1185">Reference proteome</keyword>